<organism evidence="2 3">
    <name type="scientific">Candidatus Gottesmanbacteria bacterium RIFOXYB1_FULL_47_11</name>
    <dbReference type="NCBI Taxonomy" id="1798401"/>
    <lineage>
        <taxon>Bacteria</taxon>
        <taxon>Candidatus Gottesmaniibacteriota</taxon>
    </lineage>
</organism>
<name>A0A1F6BC51_9BACT</name>
<dbReference type="SUPFAM" id="SSF53756">
    <property type="entry name" value="UDP-Glycosyltransferase/glycogen phosphorylase"/>
    <property type="match status" value="1"/>
</dbReference>
<dbReference type="STRING" id="1798401.A2363_04990"/>
<dbReference type="EMBL" id="MFKE01000028">
    <property type="protein sequence ID" value="OGG34521.1"/>
    <property type="molecule type" value="Genomic_DNA"/>
</dbReference>
<sequence length="261" mass="28099">MAVAGWALGIPVITHEQTRTAGLTNRIIAGIAKRVCVTFDRTATQFPEAKTVVTGLPMRKELFSPPNTCPFAIKDTGRPVLYITGGSVGARSLNRLLYPVIAALTHTFTVIHQTGTGSLEEASRSRQLLPARIRSRYITDAFLDVKKLSWVLAHAGLVVGRAGANTTVECAALGKVAILVPLPWSAGGEQTVNAKWLEHNGGAKVLEQRGLSSENLLGEIERMWKHHESLERRAGLFAPSVPRDGAARLAREIVSLLATGV</sequence>
<dbReference type="Gene3D" id="3.40.50.2000">
    <property type="entry name" value="Glycogen Phosphorylase B"/>
    <property type="match status" value="2"/>
</dbReference>
<accession>A0A1F6BC51</accession>
<dbReference type="AlphaFoldDB" id="A0A1F6BC51"/>
<dbReference type="InterPro" id="IPR007235">
    <property type="entry name" value="Glyco_trans_28_C"/>
</dbReference>
<evidence type="ECO:0000259" key="1">
    <source>
        <dbReference type="Pfam" id="PF04101"/>
    </source>
</evidence>
<dbReference type="PANTHER" id="PTHR21015">
    <property type="entry name" value="UDP-N-ACETYLGLUCOSAMINE--N-ACETYLMURAMYL-(PENTAPEPTIDE) PYROPHOSPHORYL-UNDECAPRENOL N-ACETYLGLUCOSAMINE TRANSFERASE 1"/>
    <property type="match status" value="1"/>
</dbReference>
<proteinExistence type="predicted"/>
<gene>
    <name evidence="2" type="ORF">A2363_04990</name>
</gene>
<protein>
    <recommendedName>
        <fullName evidence="1">Glycosyl transferase family 28 C-terminal domain-containing protein</fullName>
    </recommendedName>
</protein>
<comment type="caution">
    <text evidence="2">The sequence shown here is derived from an EMBL/GenBank/DDBJ whole genome shotgun (WGS) entry which is preliminary data.</text>
</comment>
<dbReference type="CDD" id="cd03785">
    <property type="entry name" value="GT28_MurG"/>
    <property type="match status" value="1"/>
</dbReference>
<evidence type="ECO:0000313" key="2">
    <source>
        <dbReference type="EMBL" id="OGG34521.1"/>
    </source>
</evidence>
<evidence type="ECO:0000313" key="3">
    <source>
        <dbReference type="Proteomes" id="UP000176186"/>
    </source>
</evidence>
<feature type="domain" description="Glycosyl transferase family 28 C-terminal" evidence="1">
    <location>
        <begin position="80"/>
        <end position="234"/>
    </location>
</feature>
<dbReference type="Pfam" id="PF04101">
    <property type="entry name" value="Glyco_tran_28_C"/>
    <property type="match status" value="1"/>
</dbReference>
<reference evidence="2 3" key="1">
    <citation type="journal article" date="2016" name="Nat. Commun.">
        <title>Thousands of microbial genomes shed light on interconnected biogeochemical processes in an aquifer system.</title>
        <authorList>
            <person name="Anantharaman K."/>
            <person name="Brown C.T."/>
            <person name="Hug L.A."/>
            <person name="Sharon I."/>
            <person name="Castelle C.J."/>
            <person name="Probst A.J."/>
            <person name="Thomas B.C."/>
            <person name="Singh A."/>
            <person name="Wilkins M.J."/>
            <person name="Karaoz U."/>
            <person name="Brodie E.L."/>
            <person name="Williams K.H."/>
            <person name="Hubbard S.S."/>
            <person name="Banfield J.F."/>
        </authorList>
    </citation>
    <scope>NUCLEOTIDE SEQUENCE [LARGE SCALE GENOMIC DNA]</scope>
</reference>
<dbReference type="GO" id="GO:0016758">
    <property type="term" value="F:hexosyltransferase activity"/>
    <property type="evidence" value="ECO:0007669"/>
    <property type="project" value="InterPro"/>
</dbReference>
<dbReference type="Proteomes" id="UP000176186">
    <property type="component" value="Unassembled WGS sequence"/>
</dbReference>
<dbReference type="PANTHER" id="PTHR21015:SF22">
    <property type="entry name" value="GLYCOSYLTRANSFERASE"/>
    <property type="match status" value="1"/>
</dbReference>